<dbReference type="KEGG" id="saqi:AXG55_06025"/>
<proteinExistence type="predicted"/>
<dbReference type="PROSITE" id="PS50231">
    <property type="entry name" value="RICIN_B_LECTIN"/>
    <property type="match status" value="1"/>
</dbReference>
<dbReference type="Proteomes" id="UP000184731">
    <property type="component" value="Chromosome"/>
</dbReference>
<dbReference type="OrthoDB" id="9801219at2"/>
<reference evidence="1 2" key="1">
    <citation type="submission" date="2016-10" db="EMBL/GenBank/DDBJ databases">
        <title>Silvanigrella aquatica sp. nov., isolated from a freshwater lake located in the Black Forest, Germany, description of Silvanigrellaceae fam. nov., Silvanigrellales ord. nov., reclassification of the order Bdellovibrionales in the class Oligoflexia, reclassification of the families Bacteriovoracaceae and Halobacteriovoraceae in the new order Bacteriovoracales ord. nov., and reclassification of the family Pseudobacteriovoracaceae in the order Oligoflexiales.</title>
        <authorList>
            <person name="Hahn M.W."/>
            <person name="Schmidt J."/>
            <person name="Koll U."/>
            <person name="Rohde M."/>
            <person name="Verbag S."/>
            <person name="Pitt A."/>
            <person name="Nakai R."/>
            <person name="Naganuma T."/>
            <person name="Lang E."/>
        </authorList>
    </citation>
    <scope>NUCLEOTIDE SEQUENCE [LARGE SCALE GENOMIC DNA]</scope>
    <source>
        <strain evidence="1 2">MWH-Nonnen-W8red</strain>
    </source>
</reference>
<name>A0A1L4CZV6_9BACT</name>
<protein>
    <submittedName>
        <fullName evidence="1">Uncharacterized protein</fullName>
    </submittedName>
</protein>
<dbReference type="Gene3D" id="2.80.10.50">
    <property type="match status" value="1"/>
</dbReference>
<sequence>MNKKLILLLPISLFLIQNTHGISVEEAQSYNLEEQERKKNELPKATDQGSLAHERWTKFDKIKVQFESYKNIHEKINSNSRKMLDTIYFKSIKEKLLEYYASLIIIEELDKKYFDAIYQGKNSQSVYLETIAQLDYSFIQCINQSIYSYLSSFEKKHPTIINKIEFYSWFKAYFPSMNNEYRAGFEPAHYFSDSFDTLFSQEIFKPFLLLTENEKYDFKISEISFGEHWNNANLKPSLSNITTQKKFQFKFSNSPQMIEEFLNANQYPSLKIIASLKYKKSLTQLKLSTNDFYSSILKLLNSTPNKSNILNSKKNSAITNNLIWSQQFNTNYLQPHKITSSFDKNCLTISDSNDMSIFYYLFSKQFPSNLFLNSSSCSITDKSQDWIIVFEKMRYKGFRIYSAMYPGYCLEEDTNYSFTLNKCDRESKKQIWIYNKLPTKLNALINSKSNKLLQITDDINDQTWMFQYKKSNLDHVLYYLINKKYFYTSRDWYHGNKIKRDLPFVINAALFINKYNLMSHSDHFFNKIILTKWFQNFDYKTKEIIIKIAKNKFYEISEDDIIETYQKLNSEFKSSNSKTQNNKNLILKNMNEITLNELIRNSLIIHSNKKPKKIDKLSNNIQNSILEINNSLLRYNNDEKLSPYKVSLFQSYVPLYIVPNEEEAVFDRLDPFLRRFFDMVDECDHWLPDYNNGRMPTYRQVWDNWSNGSWDPDAEFQQLLEDTSEMRTQLTPNQFTNIFKRIHELTLRDYSEDEMSSSSFDIQSIETDLSSLYEDESELSFWSTDVNSPIIFEPDDLIEPITELMEDAEYSLIDLESFINANEITSFSTSLETTSVSTIMTIIPTITGL</sequence>
<dbReference type="STRING" id="1915309.AXG55_06025"/>
<dbReference type="EMBL" id="CP017834">
    <property type="protein sequence ID" value="APJ03486.1"/>
    <property type="molecule type" value="Genomic_DNA"/>
</dbReference>
<keyword evidence="2" id="KW-1185">Reference proteome</keyword>
<evidence type="ECO:0000313" key="1">
    <source>
        <dbReference type="EMBL" id="APJ03486.1"/>
    </source>
</evidence>
<gene>
    <name evidence="1" type="ORF">AXG55_06025</name>
</gene>
<dbReference type="RefSeq" id="WP_148697220.1">
    <property type="nucleotide sequence ID" value="NZ_CP017834.1"/>
</dbReference>
<accession>A0A1L4CZV6</accession>
<evidence type="ECO:0000313" key="2">
    <source>
        <dbReference type="Proteomes" id="UP000184731"/>
    </source>
</evidence>
<dbReference type="SUPFAM" id="SSF50370">
    <property type="entry name" value="Ricin B-like lectins"/>
    <property type="match status" value="1"/>
</dbReference>
<dbReference type="InterPro" id="IPR035992">
    <property type="entry name" value="Ricin_B-like_lectins"/>
</dbReference>
<dbReference type="AlphaFoldDB" id="A0A1L4CZV6"/>
<organism evidence="1 2">
    <name type="scientific">Silvanigrella aquatica</name>
    <dbReference type="NCBI Taxonomy" id="1915309"/>
    <lineage>
        <taxon>Bacteria</taxon>
        <taxon>Pseudomonadati</taxon>
        <taxon>Bdellovibrionota</taxon>
        <taxon>Oligoflexia</taxon>
        <taxon>Silvanigrellales</taxon>
        <taxon>Silvanigrellaceae</taxon>
        <taxon>Silvanigrella</taxon>
    </lineage>
</organism>